<keyword evidence="6 8" id="KW-1133">Transmembrane helix</keyword>
<feature type="transmembrane region" description="Helical" evidence="8">
    <location>
        <begin position="103"/>
        <end position="124"/>
    </location>
</feature>
<dbReference type="Pfam" id="PF00528">
    <property type="entry name" value="BPD_transp_1"/>
    <property type="match status" value="1"/>
</dbReference>
<evidence type="ECO:0000313" key="11">
    <source>
        <dbReference type="Proteomes" id="UP001164390"/>
    </source>
</evidence>
<dbReference type="CDD" id="cd06261">
    <property type="entry name" value="TM_PBP2"/>
    <property type="match status" value="1"/>
</dbReference>
<dbReference type="GO" id="GO:0005886">
    <property type="term" value="C:plasma membrane"/>
    <property type="evidence" value="ECO:0007669"/>
    <property type="project" value="UniProtKB-SubCell"/>
</dbReference>
<dbReference type="InterPro" id="IPR051789">
    <property type="entry name" value="Bact_Polyamine_Transport"/>
</dbReference>
<evidence type="ECO:0000256" key="8">
    <source>
        <dbReference type="RuleBase" id="RU363032"/>
    </source>
</evidence>
<feature type="transmembrane region" description="Helical" evidence="8">
    <location>
        <begin position="236"/>
        <end position="254"/>
    </location>
</feature>
<dbReference type="AlphaFoldDB" id="A0AA46YKG9"/>
<dbReference type="RefSeq" id="WP_271633166.1">
    <property type="nucleotide sequence ID" value="NZ_CP094970.1"/>
</dbReference>
<dbReference type="PROSITE" id="PS50928">
    <property type="entry name" value="ABC_TM1"/>
    <property type="match status" value="1"/>
</dbReference>
<evidence type="ECO:0000256" key="1">
    <source>
        <dbReference type="ARBA" id="ARBA00004651"/>
    </source>
</evidence>
<evidence type="ECO:0000256" key="6">
    <source>
        <dbReference type="ARBA" id="ARBA00022989"/>
    </source>
</evidence>
<dbReference type="Proteomes" id="UP001164390">
    <property type="component" value="Chromosome"/>
</dbReference>
<dbReference type="PANTHER" id="PTHR43848:SF2">
    <property type="entry name" value="PUTRESCINE TRANSPORT SYSTEM PERMEASE PROTEIN POTI"/>
    <property type="match status" value="1"/>
</dbReference>
<evidence type="ECO:0000259" key="9">
    <source>
        <dbReference type="PROSITE" id="PS50928"/>
    </source>
</evidence>
<keyword evidence="7 8" id="KW-0472">Membrane</keyword>
<proteinExistence type="inferred from homology"/>
<feature type="domain" description="ABC transmembrane type-1" evidence="9">
    <location>
        <begin position="65"/>
        <end position="255"/>
    </location>
</feature>
<feature type="transmembrane region" description="Helical" evidence="8">
    <location>
        <begin position="9"/>
        <end position="34"/>
    </location>
</feature>
<evidence type="ECO:0000256" key="3">
    <source>
        <dbReference type="ARBA" id="ARBA00022448"/>
    </source>
</evidence>
<reference evidence="10" key="1">
    <citation type="submission" date="2022-01" db="EMBL/GenBank/DDBJ databases">
        <title>Nocardioidaceae gen. sp. A5X3R13.</title>
        <authorList>
            <person name="Lopez Marin M.A."/>
            <person name="Uhlik O."/>
        </authorList>
    </citation>
    <scope>NUCLEOTIDE SEQUENCE</scope>
    <source>
        <strain evidence="10">A5X3R13</strain>
    </source>
</reference>
<dbReference type="SUPFAM" id="SSF161098">
    <property type="entry name" value="MetI-like"/>
    <property type="match status" value="1"/>
</dbReference>
<keyword evidence="11" id="KW-1185">Reference proteome</keyword>
<dbReference type="InterPro" id="IPR000515">
    <property type="entry name" value="MetI-like"/>
</dbReference>
<accession>A0AA46YKG9</accession>
<feature type="transmembrane region" description="Helical" evidence="8">
    <location>
        <begin position="181"/>
        <end position="203"/>
    </location>
</feature>
<comment type="similarity">
    <text evidence="2">Belongs to the binding-protein-dependent transport system permease family. CysTW subfamily.</text>
</comment>
<evidence type="ECO:0000313" key="10">
    <source>
        <dbReference type="EMBL" id="UYM04451.1"/>
    </source>
</evidence>
<name>A0AA46YKG9_9ACTN</name>
<keyword evidence="3 8" id="KW-0813">Transport</keyword>
<protein>
    <submittedName>
        <fullName evidence="10">ABC transporter permease</fullName>
    </submittedName>
</protein>
<organism evidence="10 11">
    <name type="scientific">Solicola gregarius</name>
    <dbReference type="NCBI Taxonomy" id="2908642"/>
    <lineage>
        <taxon>Bacteria</taxon>
        <taxon>Bacillati</taxon>
        <taxon>Actinomycetota</taxon>
        <taxon>Actinomycetes</taxon>
        <taxon>Propionibacteriales</taxon>
        <taxon>Nocardioidaceae</taxon>
        <taxon>Solicola</taxon>
    </lineage>
</organism>
<comment type="subcellular location">
    <subcellularLocation>
        <location evidence="1 8">Cell membrane</location>
        <topology evidence="1 8">Multi-pass membrane protein</topology>
    </subcellularLocation>
</comment>
<feature type="transmembrane region" description="Helical" evidence="8">
    <location>
        <begin position="71"/>
        <end position="91"/>
    </location>
</feature>
<gene>
    <name evidence="10" type="ORF">L0C25_18215</name>
</gene>
<sequence>MTISGRTKVLLLAAVGFVLVVVYAPLAVVLVSSFNAESTFGWPPSSFTTKWWESTWHNEGAMEAVRTSAEVGLMATAVALVLGTLAAFALTRYEFFGRESISLLVILPIALPGIVTGLALNSAFTTFLGVGLSVWTVVLAHSTFCIVVVFNNVSARLRQLGGNVEEASMDLGASRWTTFRLLIFPLLRGGLLAGGLLAFALSFDEIIVTRFTADADTMTLPLWILNNLFRPNQTPVINVVGSVLIIASIIPIYLSQKLSGTSTGGRM</sequence>
<evidence type="ECO:0000256" key="5">
    <source>
        <dbReference type="ARBA" id="ARBA00022692"/>
    </source>
</evidence>
<dbReference type="Gene3D" id="1.10.3720.10">
    <property type="entry name" value="MetI-like"/>
    <property type="match status" value="1"/>
</dbReference>
<evidence type="ECO:0000256" key="2">
    <source>
        <dbReference type="ARBA" id="ARBA00007069"/>
    </source>
</evidence>
<evidence type="ECO:0000256" key="4">
    <source>
        <dbReference type="ARBA" id="ARBA00022475"/>
    </source>
</evidence>
<keyword evidence="4" id="KW-1003">Cell membrane</keyword>
<dbReference type="InterPro" id="IPR035906">
    <property type="entry name" value="MetI-like_sf"/>
</dbReference>
<dbReference type="KEGG" id="sgrg:L0C25_18215"/>
<keyword evidence="5 8" id="KW-0812">Transmembrane</keyword>
<evidence type="ECO:0000256" key="7">
    <source>
        <dbReference type="ARBA" id="ARBA00023136"/>
    </source>
</evidence>
<dbReference type="PANTHER" id="PTHR43848">
    <property type="entry name" value="PUTRESCINE TRANSPORT SYSTEM PERMEASE PROTEIN POTI"/>
    <property type="match status" value="1"/>
</dbReference>
<feature type="transmembrane region" description="Helical" evidence="8">
    <location>
        <begin position="130"/>
        <end position="150"/>
    </location>
</feature>
<dbReference type="EMBL" id="CP094970">
    <property type="protein sequence ID" value="UYM04451.1"/>
    <property type="molecule type" value="Genomic_DNA"/>
</dbReference>
<dbReference type="GO" id="GO:0055085">
    <property type="term" value="P:transmembrane transport"/>
    <property type="evidence" value="ECO:0007669"/>
    <property type="project" value="InterPro"/>
</dbReference>